<dbReference type="PANTHER" id="PTHR42734:SF17">
    <property type="entry name" value="METAL TRANSPORT SYSTEM ATP-BINDING PROTEIN TM_0124-RELATED"/>
    <property type="match status" value="1"/>
</dbReference>
<dbReference type="InterPro" id="IPR050153">
    <property type="entry name" value="Metal_Ion_Import_ABC"/>
</dbReference>
<comment type="function">
    <text evidence="10">Part of an ABC transporter complex. Transmembrane domains (TMD) form a pore in the inner membrane and the ATP-binding domain (NBD) is responsible for energy generation.</text>
</comment>
<keyword evidence="2" id="KW-0813">Transport</keyword>
<reference evidence="12 13" key="1">
    <citation type="journal article" date="2013" name="PLoS ONE">
        <title>Bacterial endosymbiosis in a chordate host: long-term co-evolution and conservation of secondary metabolism.</title>
        <authorList>
            <person name="Kwan J.C."/>
            <person name="Schmidt E.W."/>
        </authorList>
    </citation>
    <scope>NUCLEOTIDE SEQUENCE [LARGE SCALE GENOMIC DNA]</scope>
    <source>
        <strain evidence="13">L6</strain>
    </source>
</reference>
<evidence type="ECO:0000256" key="4">
    <source>
        <dbReference type="ARBA" id="ARBA00022833"/>
    </source>
</evidence>
<sequence>MLKDNIVLELKNIKFHNDILEDINVIVKKNHFIVIIGPNGGGKSTLLKIIGGLYKIHSGVRLQQPGIKFGYIPQSIYLNKYLPITVLDFLKTTTSKKEFSQKVSQIVERTYIGNLLTQSIHRISGGEMQLVLLARCLIQDYNVLLMDEPFSNLDVYHKQKVHNILEMVRKQLTIVMTSHDLHLVLDQPNHVICLNKKIIVQGSPQKVIHSTGFKSLFGNNTYFYQNDHKNNS</sequence>
<dbReference type="InterPro" id="IPR003439">
    <property type="entry name" value="ABC_transporter-like_ATP-bd"/>
</dbReference>
<evidence type="ECO:0000313" key="12">
    <source>
        <dbReference type="EMBL" id="ETO91334.1"/>
    </source>
</evidence>
<evidence type="ECO:0000256" key="6">
    <source>
        <dbReference type="ARBA" id="ARBA00022906"/>
    </source>
</evidence>
<keyword evidence="9" id="KW-0472">Membrane</keyword>
<dbReference type="Proteomes" id="UP000018951">
    <property type="component" value="Unassembled WGS sequence"/>
</dbReference>
<keyword evidence="13" id="KW-1185">Reference proteome</keyword>
<comment type="caution">
    <text evidence="12">The sequence shown here is derived from an EMBL/GenBank/DDBJ whole genome shotgun (WGS) entry which is preliminary data.</text>
</comment>
<keyword evidence="6" id="KW-0864">Zinc transport</keyword>
<evidence type="ECO:0000256" key="8">
    <source>
        <dbReference type="ARBA" id="ARBA00023065"/>
    </source>
</evidence>
<organism evidence="12 13">
    <name type="scientific">Candidatus Xenolissoclinum pacificiensis L6</name>
    <dbReference type="NCBI Taxonomy" id="1401685"/>
    <lineage>
        <taxon>Bacteria</taxon>
        <taxon>Pseudomonadati</taxon>
        <taxon>Pseudomonadota</taxon>
        <taxon>Alphaproteobacteria</taxon>
        <taxon>Rickettsiales</taxon>
        <taxon>Anaplasmataceae</taxon>
        <taxon>Candidatus Xenolissoclinum</taxon>
    </lineage>
</organism>
<dbReference type="STRING" id="1401685.P857_245"/>
<evidence type="ECO:0000256" key="5">
    <source>
        <dbReference type="ARBA" id="ARBA00022840"/>
    </source>
</evidence>
<dbReference type="GO" id="GO:0005524">
    <property type="term" value="F:ATP binding"/>
    <property type="evidence" value="ECO:0007669"/>
    <property type="project" value="UniProtKB-KW"/>
</dbReference>
<protein>
    <submittedName>
        <fullName evidence="12">Zinc import ATP-binding protein ZnuC</fullName>
    </submittedName>
</protein>
<dbReference type="EMBL" id="AXCJ01000005">
    <property type="protein sequence ID" value="ETO91334.1"/>
    <property type="molecule type" value="Genomic_DNA"/>
</dbReference>
<keyword evidence="8" id="KW-0406">Ion transport</keyword>
<dbReference type="Gene3D" id="3.40.50.300">
    <property type="entry name" value="P-loop containing nucleotide triphosphate hydrolases"/>
    <property type="match status" value="1"/>
</dbReference>
<evidence type="ECO:0000256" key="7">
    <source>
        <dbReference type="ARBA" id="ARBA00022967"/>
    </source>
</evidence>
<dbReference type="PANTHER" id="PTHR42734">
    <property type="entry name" value="METAL TRANSPORT SYSTEM ATP-BINDING PROTEIN TM_0124-RELATED"/>
    <property type="match status" value="1"/>
</dbReference>
<gene>
    <name evidence="12" type="primary">znuC</name>
    <name evidence="12" type="ORF">P857_245</name>
</gene>
<dbReference type="SMART" id="SM00382">
    <property type="entry name" value="AAA"/>
    <property type="match status" value="1"/>
</dbReference>
<dbReference type="AlphaFoldDB" id="W2UZE2"/>
<dbReference type="PROSITE" id="PS00211">
    <property type="entry name" value="ABC_TRANSPORTER_1"/>
    <property type="match status" value="1"/>
</dbReference>
<evidence type="ECO:0000256" key="2">
    <source>
        <dbReference type="ARBA" id="ARBA00022448"/>
    </source>
</evidence>
<evidence type="ECO:0000256" key="3">
    <source>
        <dbReference type="ARBA" id="ARBA00022741"/>
    </source>
</evidence>
<evidence type="ECO:0000259" key="11">
    <source>
        <dbReference type="PROSITE" id="PS50893"/>
    </source>
</evidence>
<keyword evidence="7" id="KW-1278">Translocase</keyword>
<evidence type="ECO:0000313" key="13">
    <source>
        <dbReference type="Proteomes" id="UP000018951"/>
    </source>
</evidence>
<accession>W2UZE2</accession>
<evidence type="ECO:0000256" key="9">
    <source>
        <dbReference type="ARBA" id="ARBA00023136"/>
    </source>
</evidence>
<dbReference type="GO" id="GO:0016887">
    <property type="term" value="F:ATP hydrolysis activity"/>
    <property type="evidence" value="ECO:0007669"/>
    <property type="project" value="InterPro"/>
</dbReference>
<dbReference type="PROSITE" id="PS50893">
    <property type="entry name" value="ABC_TRANSPORTER_2"/>
    <property type="match status" value="1"/>
</dbReference>
<dbReference type="GO" id="GO:0006829">
    <property type="term" value="P:zinc ion transport"/>
    <property type="evidence" value="ECO:0007669"/>
    <property type="project" value="UniProtKB-KW"/>
</dbReference>
<dbReference type="InterPro" id="IPR027417">
    <property type="entry name" value="P-loop_NTPase"/>
</dbReference>
<proteinExistence type="inferred from homology"/>
<dbReference type="InterPro" id="IPR003593">
    <property type="entry name" value="AAA+_ATPase"/>
</dbReference>
<name>W2UZE2_9RICK</name>
<keyword evidence="5 12" id="KW-0067">ATP-binding</keyword>
<feature type="domain" description="ABC transporter" evidence="11">
    <location>
        <begin position="2"/>
        <end position="220"/>
    </location>
</feature>
<dbReference type="Pfam" id="PF00005">
    <property type="entry name" value="ABC_tran"/>
    <property type="match status" value="1"/>
</dbReference>
<dbReference type="InterPro" id="IPR017871">
    <property type="entry name" value="ABC_transporter-like_CS"/>
</dbReference>
<comment type="similarity">
    <text evidence="1">Belongs to the ABC transporter superfamily.</text>
</comment>
<evidence type="ECO:0000256" key="1">
    <source>
        <dbReference type="ARBA" id="ARBA00005417"/>
    </source>
</evidence>
<keyword evidence="4" id="KW-0862">Zinc</keyword>
<keyword evidence="3" id="KW-0547">Nucleotide-binding</keyword>
<dbReference type="SUPFAM" id="SSF52540">
    <property type="entry name" value="P-loop containing nucleoside triphosphate hydrolases"/>
    <property type="match status" value="1"/>
</dbReference>
<evidence type="ECO:0000256" key="10">
    <source>
        <dbReference type="ARBA" id="ARBA00024725"/>
    </source>
</evidence>